<name>A0A9E7GZX0_9LILI</name>
<evidence type="ECO:0000313" key="3">
    <source>
        <dbReference type="Proteomes" id="UP001055439"/>
    </source>
</evidence>
<dbReference type="AlphaFoldDB" id="A0A9E7GZX0"/>
<dbReference type="GO" id="GO:0005634">
    <property type="term" value="C:nucleus"/>
    <property type="evidence" value="ECO:0007669"/>
    <property type="project" value="InterPro"/>
</dbReference>
<dbReference type="EMBL" id="CP097509">
    <property type="protein sequence ID" value="URE21087.1"/>
    <property type="molecule type" value="Genomic_DNA"/>
</dbReference>
<accession>A0A9E7GZX0</accession>
<evidence type="ECO:0000259" key="1">
    <source>
        <dbReference type="Pfam" id="PF01486"/>
    </source>
</evidence>
<feature type="domain" description="K-box" evidence="1">
    <location>
        <begin position="25"/>
        <end position="94"/>
    </location>
</feature>
<keyword evidence="3" id="KW-1185">Reference proteome</keyword>
<dbReference type="Pfam" id="PF01486">
    <property type="entry name" value="K-box"/>
    <property type="match status" value="1"/>
</dbReference>
<evidence type="ECO:0000313" key="2">
    <source>
        <dbReference type="EMBL" id="URE21087.1"/>
    </source>
</evidence>
<gene>
    <name evidence="2" type="ORF">MUK42_37309</name>
</gene>
<organism evidence="2 3">
    <name type="scientific">Musa troglodytarum</name>
    <name type="common">fe'i banana</name>
    <dbReference type="NCBI Taxonomy" id="320322"/>
    <lineage>
        <taxon>Eukaryota</taxon>
        <taxon>Viridiplantae</taxon>
        <taxon>Streptophyta</taxon>
        <taxon>Embryophyta</taxon>
        <taxon>Tracheophyta</taxon>
        <taxon>Spermatophyta</taxon>
        <taxon>Magnoliopsida</taxon>
        <taxon>Liliopsida</taxon>
        <taxon>Zingiberales</taxon>
        <taxon>Musaceae</taxon>
        <taxon>Musa</taxon>
    </lineage>
</organism>
<protein>
    <recommendedName>
        <fullName evidence="1">K-box domain-containing protein</fullName>
    </recommendedName>
</protein>
<dbReference type="InterPro" id="IPR002487">
    <property type="entry name" value="TF_Kbox"/>
</dbReference>
<dbReference type="OrthoDB" id="1898716at2759"/>
<reference evidence="2" key="1">
    <citation type="submission" date="2022-05" db="EMBL/GenBank/DDBJ databases">
        <title>The Musa troglodytarum L. genome provides insights into the mechanism of non-climacteric behaviour and enrichment of carotenoids.</title>
        <authorList>
            <person name="Wang J."/>
        </authorList>
    </citation>
    <scope>NUCLEOTIDE SEQUENCE</scope>
    <source>
        <tissue evidence="2">Leaf</tissue>
    </source>
</reference>
<dbReference type="GO" id="GO:0003700">
    <property type="term" value="F:DNA-binding transcription factor activity"/>
    <property type="evidence" value="ECO:0007669"/>
    <property type="project" value="InterPro"/>
</dbReference>
<proteinExistence type="predicted"/>
<sequence length="132" mass="15355">MMHAGDVDIRESATDQQTQVEVLHVSQNLMSEDTKMMKKIELMLANKSKLLESLGSFSVEELNELGNQLQQSLLLIQMRKQRALSEQLTEPKEKFLFSLTKPRRGAFRRRMNHYIQSLREEACSCQMLQKLL</sequence>
<dbReference type="Proteomes" id="UP001055439">
    <property type="component" value="Chromosome 7"/>
</dbReference>